<dbReference type="Gene3D" id="1.10.3790.10">
    <property type="entry name" value="NinB"/>
    <property type="match status" value="1"/>
</dbReference>
<sequence length="154" mass="17627">MPTTLTYTGKVTNGLIDLPKRLRKEVHANFEGKRICVTFKAEKRQRSSQQNRYYWSVVIPYVLDGFIDLGNDLQSSNAEHQEWVHHAMKRLHLSNGIEVADMNGELVTLPPSTKRLSTVEMMEYIDCIVRWAKDCLDVTIPEANEQGAFAFLEA</sequence>
<protein>
    <recommendedName>
        <fullName evidence="3">NinB protein</fullName>
    </recommendedName>
</protein>
<evidence type="ECO:0000313" key="2">
    <source>
        <dbReference type="Proteomes" id="UP000837803"/>
    </source>
</evidence>
<dbReference type="EMBL" id="CAKLPZ010000007">
    <property type="protein sequence ID" value="CAH1002649.1"/>
    <property type="molecule type" value="Genomic_DNA"/>
</dbReference>
<reference evidence="1" key="1">
    <citation type="submission" date="2021-12" db="EMBL/GenBank/DDBJ databases">
        <authorList>
            <person name="Rodrigo-Torres L."/>
            <person name="Arahal R. D."/>
            <person name="Lucena T."/>
        </authorList>
    </citation>
    <scope>NUCLEOTIDE SEQUENCE</scope>
    <source>
        <strain evidence="1">CECT 8419</strain>
    </source>
</reference>
<keyword evidence="2" id="KW-1185">Reference proteome</keyword>
<organism evidence="1 2">
    <name type="scientific">Neolewinella maritima</name>
    <dbReference type="NCBI Taxonomy" id="1383882"/>
    <lineage>
        <taxon>Bacteria</taxon>
        <taxon>Pseudomonadati</taxon>
        <taxon>Bacteroidota</taxon>
        <taxon>Saprospiria</taxon>
        <taxon>Saprospirales</taxon>
        <taxon>Lewinellaceae</taxon>
        <taxon>Neolewinella</taxon>
    </lineage>
</organism>
<dbReference type="Proteomes" id="UP000837803">
    <property type="component" value="Unassembled WGS sequence"/>
</dbReference>
<comment type="caution">
    <text evidence="1">The sequence shown here is derived from an EMBL/GenBank/DDBJ whole genome shotgun (WGS) entry which is preliminary data.</text>
</comment>
<evidence type="ECO:0008006" key="3">
    <source>
        <dbReference type="Google" id="ProtNLM"/>
    </source>
</evidence>
<evidence type="ECO:0000313" key="1">
    <source>
        <dbReference type="EMBL" id="CAH1002649.1"/>
    </source>
</evidence>
<dbReference type="SUPFAM" id="SSF103370">
    <property type="entry name" value="NinB"/>
    <property type="match status" value="1"/>
</dbReference>
<name>A0ABM9B600_9BACT</name>
<gene>
    <name evidence="1" type="ORF">LEM8419_03521</name>
</gene>
<accession>A0ABM9B600</accession>
<proteinExistence type="predicted"/>
<dbReference type="InterPro" id="IPR036619">
    <property type="entry name" value="NinB_sf"/>
</dbReference>
<dbReference type="RefSeq" id="WP_238752474.1">
    <property type="nucleotide sequence ID" value="NZ_CAKLPZ010000007.1"/>
</dbReference>